<evidence type="ECO:0000256" key="4">
    <source>
        <dbReference type="SAM" id="MobiDB-lite"/>
    </source>
</evidence>
<dbReference type="PRINTS" id="PR00035">
    <property type="entry name" value="HTHGNTR"/>
</dbReference>
<reference evidence="6 7" key="1">
    <citation type="submission" date="2023-07" db="EMBL/GenBank/DDBJ databases">
        <title>Genomic Encyclopedia of Type Strains, Phase IV (KMG-IV): sequencing the most valuable type-strain genomes for metagenomic binning, comparative biology and taxonomic classification.</title>
        <authorList>
            <person name="Goeker M."/>
        </authorList>
    </citation>
    <scope>NUCLEOTIDE SEQUENCE [LARGE SCALE GENOMIC DNA]</scope>
    <source>
        <strain evidence="6 7">DSM 19922</strain>
    </source>
</reference>
<evidence type="ECO:0000313" key="6">
    <source>
        <dbReference type="EMBL" id="MDQ0536329.1"/>
    </source>
</evidence>
<dbReference type="SUPFAM" id="SSF48008">
    <property type="entry name" value="GntR ligand-binding domain-like"/>
    <property type="match status" value="1"/>
</dbReference>
<keyword evidence="3" id="KW-0804">Transcription</keyword>
<evidence type="ECO:0000259" key="5">
    <source>
        <dbReference type="PROSITE" id="PS50949"/>
    </source>
</evidence>
<protein>
    <submittedName>
        <fullName evidence="6">DNA-binding FadR family transcriptional regulator</fullName>
    </submittedName>
</protein>
<dbReference type="Pfam" id="PF00392">
    <property type="entry name" value="GntR"/>
    <property type="match status" value="1"/>
</dbReference>
<dbReference type="PANTHER" id="PTHR43537">
    <property type="entry name" value="TRANSCRIPTIONAL REGULATOR, GNTR FAMILY"/>
    <property type="match status" value="1"/>
</dbReference>
<dbReference type="SMART" id="SM00895">
    <property type="entry name" value="FCD"/>
    <property type="match status" value="1"/>
</dbReference>
<dbReference type="Gene3D" id="1.10.10.10">
    <property type="entry name" value="Winged helix-like DNA-binding domain superfamily/Winged helix DNA-binding domain"/>
    <property type="match status" value="1"/>
</dbReference>
<name>A0ABU0MSN5_9PROT</name>
<dbReference type="InterPro" id="IPR036390">
    <property type="entry name" value="WH_DNA-bd_sf"/>
</dbReference>
<keyword evidence="1" id="KW-0805">Transcription regulation</keyword>
<organism evidence="6 7">
    <name type="scientific">Azospirillum picis</name>
    <dbReference type="NCBI Taxonomy" id="488438"/>
    <lineage>
        <taxon>Bacteria</taxon>
        <taxon>Pseudomonadati</taxon>
        <taxon>Pseudomonadota</taxon>
        <taxon>Alphaproteobacteria</taxon>
        <taxon>Rhodospirillales</taxon>
        <taxon>Azospirillaceae</taxon>
        <taxon>Azospirillum</taxon>
    </lineage>
</organism>
<dbReference type="CDD" id="cd07377">
    <property type="entry name" value="WHTH_GntR"/>
    <property type="match status" value="1"/>
</dbReference>
<dbReference type="RefSeq" id="WP_209989001.1">
    <property type="nucleotide sequence ID" value="NZ_JAGINO010000026.1"/>
</dbReference>
<evidence type="ECO:0000256" key="1">
    <source>
        <dbReference type="ARBA" id="ARBA00023015"/>
    </source>
</evidence>
<dbReference type="InterPro" id="IPR011711">
    <property type="entry name" value="GntR_C"/>
</dbReference>
<feature type="region of interest" description="Disordered" evidence="4">
    <location>
        <begin position="232"/>
        <end position="252"/>
    </location>
</feature>
<dbReference type="Pfam" id="PF07729">
    <property type="entry name" value="FCD"/>
    <property type="match status" value="1"/>
</dbReference>
<dbReference type="Proteomes" id="UP001244552">
    <property type="component" value="Unassembled WGS sequence"/>
</dbReference>
<dbReference type="NCBIfam" id="NF003011">
    <property type="entry name" value="PRK03837.1"/>
    <property type="match status" value="1"/>
</dbReference>
<accession>A0ABU0MSN5</accession>
<comment type="caution">
    <text evidence="6">The sequence shown here is derived from an EMBL/GenBank/DDBJ whole genome shotgun (WGS) entry which is preliminary data.</text>
</comment>
<dbReference type="InterPro" id="IPR000524">
    <property type="entry name" value="Tscrpt_reg_HTH_GntR"/>
</dbReference>
<proteinExistence type="predicted"/>
<evidence type="ECO:0000256" key="2">
    <source>
        <dbReference type="ARBA" id="ARBA00023125"/>
    </source>
</evidence>
<dbReference type="SMART" id="SM00345">
    <property type="entry name" value="HTH_GNTR"/>
    <property type="match status" value="1"/>
</dbReference>
<dbReference type="EMBL" id="JAUSVU010000025">
    <property type="protein sequence ID" value="MDQ0536329.1"/>
    <property type="molecule type" value="Genomic_DNA"/>
</dbReference>
<evidence type="ECO:0000313" key="7">
    <source>
        <dbReference type="Proteomes" id="UP001244552"/>
    </source>
</evidence>
<dbReference type="PANTHER" id="PTHR43537:SF53">
    <property type="entry name" value="HTH-TYPE TRANSCRIPTIONAL REPRESSOR NANR"/>
    <property type="match status" value="1"/>
</dbReference>
<dbReference type="GO" id="GO:0003677">
    <property type="term" value="F:DNA binding"/>
    <property type="evidence" value="ECO:0007669"/>
    <property type="project" value="UniProtKB-KW"/>
</dbReference>
<dbReference type="Gene3D" id="1.20.120.530">
    <property type="entry name" value="GntR ligand-binding domain-like"/>
    <property type="match status" value="1"/>
</dbReference>
<keyword evidence="7" id="KW-1185">Reference proteome</keyword>
<feature type="domain" description="HTH gntR-type" evidence="5">
    <location>
        <begin position="10"/>
        <end position="78"/>
    </location>
</feature>
<dbReference type="InterPro" id="IPR008920">
    <property type="entry name" value="TF_FadR/GntR_C"/>
</dbReference>
<sequence length="252" mass="28285">MSAIDPIPRRKLSQEVLDRLLARISTGDYAPGDQLPSERQLMEMFQVGRPAIREAMQTLAHMGLVSITHGERARVTPVTAEKLIEQVGGSARHFLATAPENLEHLKEARLFFEVGMVRIAAERATEADIDRLGWRLHEQRESMDDRGQFLARDMAFHREIAAISGNPIYAAVAQAMFDWMSAYYVNLLRAPGMEMLTIEEHERIFDGIAVRDPDAAAEAMTDHLKRAHHLYRQVQDQASGPSAEQDGDEGRG</sequence>
<dbReference type="PROSITE" id="PS50949">
    <property type="entry name" value="HTH_GNTR"/>
    <property type="match status" value="1"/>
</dbReference>
<dbReference type="InterPro" id="IPR036388">
    <property type="entry name" value="WH-like_DNA-bd_sf"/>
</dbReference>
<keyword evidence="2 6" id="KW-0238">DNA-binding</keyword>
<dbReference type="SUPFAM" id="SSF46785">
    <property type="entry name" value="Winged helix' DNA-binding domain"/>
    <property type="match status" value="1"/>
</dbReference>
<gene>
    <name evidence="6" type="ORF">QO018_005225</name>
</gene>
<evidence type="ECO:0000256" key="3">
    <source>
        <dbReference type="ARBA" id="ARBA00023163"/>
    </source>
</evidence>